<dbReference type="Proteomes" id="UP000321892">
    <property type="component" value="Chromosome"/>
</dbReference>
<dbReference type="KEGG" id="lhf:JCM16775_1054"/>
<organism evidence="1 2">
    <name type="scientific">Leptotrichia hofstadii</name>
    <dbReference type="NCBI Taxonomy" id="157688"/>
    <lineage>
        <taxon>Bacteria</taxon>
        <taxon>Fusobacteriati</taxon>
        <taxon>Fusobacteriota</taxon>
        <taxon>Fusobacteriia</taxon>
        <taxon>Fusobacteriales</taxon>
        <taxon>Leptotrichiaceae</taxon>
        <taxon>Leptotrichia</taxon>
    </lineage>
</organism>
<sequence>MLKHSLNFWGHSKQTIKTRDEEGNIVDKKVKYVYFEDQVKIEKDKNTGKIIYKFFGVPVYEANSIYMENVGRKNQDKRRLYMPDDSQFIIEVQSDKEKENLFKGVK</sequence>
<reference evidence="1 2" key="1">
    <citation type="submission" date="2019-07" db="EMBL/GenBank/DDBJ databases">
        <title>Complete Genome Sequence of Leptotrichia hofstadii Strain JCM16775.</title>
        <authorList>
            <person name="Watanabe S."/>
            <person name="Cui L."/>
        </authorList>
    </citation>
    <scope>NUCLEOTIDE SEQUENCE [LARGE SCALE GENOMIC DNA]</scope>
    <source>
        <strain evidence="1 2">JCM16775</strain>
    </source>
</reference>
<accession>A0A510JGR0</accession>
<dbReference type="EMBL" id="AP019823">
    <property type="protein sequence ID" value="BBM38346.1"/>
    <property type="molecule type" value="Genomic_DNA"/>
</dbReference>
<dbReference type="RefSeq" id="WP_026746514.1">
    <property type="nucleotide sequence ID" value="NZ_AP019823.1"/>
</dbReference>
<keyword evidence="2" id="KW-1185">Reference proteome</keyword>
<protein>
    <submittedName>
        <fullName evidence="1">Uncharacterized protein</fullName>
    </submittedName>
</protein>
<dbReference type="AlphaFoldDB" id="A0A510JGR0"/>
<evidence type="ECO:0000313" key="2">
    <source>
        <dbReference type="Proteomes" id="UP000321892"/>
    </source>
</evidence>
<name>A0A510JGR0_9FUSO</name>
<gene>
    <name evidence="1" type="ORF">JCM16775_1054</name>
</gene>
<proteinExistence type="predicted"/>
<evidence type="ECO:0000313" key="1">
    <source>
        <dbReference type="EMBL" id="BBM38346.1"/>
    </source>
</evidence>